<reference evidence="3" key="1">
    <citation type="submission" date="2012-07" db="EMBL/GenBank/DDBJ databases">
        <title>Genome of the Chinese tree shrew, a rising model animal genetically related to primates.</title>
        <authorList>
            <person name="Zhang G."/>
            <person name="Fan Y."/>
            <person name="Yao Y."/>
            <person name="Huang Z."/>
        </authorList>
    </citation>
    <scope>NUCLEOTIDE SEQUENCE [LARGE SCALE GENOMIC DNA]</scope>
</reference>
<gene>
    <name evidence="2" type="ORF">TREES_T100015879</name>
</gene>
<dbReference type="Proteomes" id="UP000011518">
    <property type="component" value="Unassembled WGS sequence"/>
</dbReference>
<dbReference type="STRING" id="246437.L9L632"/>
<reference evidence="3" key="2">
    <citation type="journal article" date="2013" name="Nat. Commun.">
        <title>Genome of the Chinese tree shrew.</title>
        <authorList>
            <person name="Fan Y."/>
            <person name="Huang Z.Y."/>
            <person name="Cao C.C."/>
            <person name="Chen C.S."/>
            <person name="Chen Y.X."/>
            <person name="Fan D.D."/>
            <person name="He J."/>
            <person name="Hou H.L."/>
            <person name="Hu L."/>
            <person name="Hu X.T."/>
            <person name="Jiang X.T."/>
            <person name="Lai R."/>
            <person name="Lang Y.S."/>
            <person name="Liang B."/>
            <person name="Liao S.G."/>
            <person name="Mu D."/>
            <person name="Ma Y.Y."/>
            <person name="Niu Y.Y."/>
            <person name="Sun X.Q."/>
            <person name="Xia J.Q."/>
            <person name="Xiao J."/>
            <person name="Xiong Z.Q."/>
            <person name="Xu L."/>
            <person name="Yang L."/>
            <person name="Zhang Y."/>
            <person name="Zhao W."/>
            <person name="Zhao X.D."/>
            <person name="Zheng Y.T."/>
            <person name="Zhou J.M."/>
            <person name="Zhu Y.B."/>
            <person name="Zhang G.J."/>
            <person name="Wang J."/>
            <person name="Yao Y.G."/>
        </authorList>
    </citation>
    <scope>NUCLEOTIDE SEQUENCE [LARGE SCALE GENOMIC DNA]</scope>
</reference>
<evidence type="ECO:0000256" key="1">
    <source>
        <dbReference type="SAM" id="MobiDB-lite"/>
    </source>
</evidence>
<proteinExistence type="predicted"/>
<keyword evidence="3" id="KW-1185">Reference proteome</keyword>
<evidence type="ECO:0000313" key="3">
    <source>
        <dbReference type="Proteomes" id="UP000011518"/>
    </source>
</evidence>
<feature type="compositionally biased region" description="Basic and acidic residues" evidence="1">
    <location>
        <begin position="9"/>
        <end position="24"/>
    </location>
</feature>
<dbReference type="EMBL" id="KB320555">
    <property type="protein sequence ID" value="ELW68982.1"/>
    <property type="molecule type" value="Genomic_DNA"/>
</dbReference>
<accession>L9L632</accession>
<organism evidence="2 3">
    <name type="scientific">Tupaia chinensis</name>
    <name type="common">Chinese tree shrew</name>
    <name type="synonym">Tupaia belangeri chinensis</name>
    <dbReference type="NCBI Taxonomy" id="246437"/>
    <lineage>
        <taxon>Eukaryota</taxon>
        <taxon>Metazoa</taxon>
        <taxon>Chordata</taxon>
        <taxon>Craniata</taxon>
        <taxon>Vertebrata</taxon>
        <taxon>Euteleostomi</taxon>
        <taxon>Mammalia</taxon>
        <taxon>Eutheria</taxon>
        <taxon>Euarchontoglires</taxon>
        <taxon>Scandentia</taxon>
        <taxon>Tupaiidae</taxon>
        <taxon>Tupaia</taxon>
    </lineage>
</organism>
<feature type="region of interest" description="Disordered" evidence="1">
    <location>
        <begin position="1"/>
        <end position="24"/>
    </location>
</feature>
<dbReference type="InParanoid" id="L9L632"/>
<evidence type="ECO:0000313" key="2">
    <source>
        <dbReference type="EMBL" id="ELW68982.1"/>
    </source>
</evidence>
<name>L9L632_TUPCH</name>
<protein>
    <submittedName>
        <fullName evidence="2">Uncharacterized protein</fullName>
    </submittedName>
</protein>
<dbReference type="AlphaFoldDB" id="L9L632"/>
<sequence>MTSHVHVILQDEHDSRSEQAERNCDGVTGPQFFTSCLQSALSGGDSGPGGLTYSRVFICLQSALSGGDSGPGGLTQSRALTCLQSTLSGGDSGPAGLTRSRAFICLQSALSGGDSGPGGLTQSRALICLQSTLSGGDSGPGGLTRSQALICLQSTMSGGDSGPGGPTRSQAFMATEHSEWVGKVAPACLQPYNYSSHSPSDYDLSEACGLMPGTRDSPRITTVNAIYSHLRHSRKRVNTRSFGAGFPSLDQKTLSGLPWGPFGLSDMVVTRILDRSNNSEVPLHGFDWICGTELFKKGT</sequence>